<keyword evidence="4" id="KW-1185">Reference proteome</keyword>
<evidence type="ECO:0000256" key="1">
    <source>
        <dbReference type="ARBA" id="ARBA00009981"/>
    </source>
</evidence>
<dbReference type="EMBL" id="JAVREL010000022">
    <property type="protein sequence ID" value="MDT0346584.1"/>
    <property type="molecule type" value="Genomic_DNA"/>
</dbReference>
<comment type="similarity">
    <text evidence="1 2">Belongs to the phD/YefM antitoxin family.</text>
</comment>
<dbReference type="RefSeq" id="WP_311707711.1">
    <property type="nucleotide sequence ID" value="NZ_JAVREL010000022.1"/>
</dbReference>
<accession>A0ABU2N1F3</accession>
<dbReference type="Pfam" id="PF02604">
    <property type="entry name" value="PhdYeFM_antitox"/>
    <property type="match status" value="1"/>
</dbReference>
<evidence type="ECO:0000313" key="4">
    <source>
        <dbReference type="Proteomes" id="UP001183246"/>
    </source>
</evidence>
<sequence length="88" mass="9397">MSDTYGIAAARAQLGTLVRRAAISRERIALTDHGQVAAILINPEELADLEDSLALAQYRLEQANGTVVTVPHDDVIREAEGEARVSAA</sequence>
<reference evidence="4" key="1">
    <citation type="submission" date="2023-07" db="EMBL/GenBank/DDBJ databases">
        <title>30 novel species of actinomycetes from the DSMZ collection.</title>
        <authorList>
            <person name="Nouioui I."/>
        </authorList>
    </citation>
    <scope>NUCLEOTIDE SEQUENCE [LARGE SCALE GENOMIC DNA]</scope>
    <source>
        <strain evidence="4">DSM 44938</strain>
    </source>
</reference>
<proteinExistence type="inferred from homology"/>
<dbReference type="SUPFAM" id="SSF143120">
    <property type="entry name" value="YefM-like"/>
    <property type="match status" value="1"/>
</dbReference>
<protein>
    <recommendedName>
        <fullName evidence="2">Antitoxin</fullName>
    </recommendedName>
</protein>
<dbReference type="Proteomes" id="UP001183246">
    <property type="component" value="Unassembled WGS sequence"/>
</dbReference>
<dbReference type="Gene3D" id="3.40.1620.10">
    <property type="entry name" value="YefM-like domain"/>
    <property type="match status" value="1"/>
</dbReference>
<evidence type="ECO:0000256" key="2">
    <source>
        <dbReference type="RuleBase" id="RU362080"/>
    </source>
</evidence>
<comment type="caution">
    <text evidence="3">The sequence shown here is derived from an EMBL/GenBank/DDBJ whole genome shotgun (WGS) entry which is preliminary data.</text>
</comment>
<name>A0ABU2N1F3_9ACTN</name>
<dbReference type="InterPro" id="IPR006442">
    <property type="entry name" value="Antitoxin_Phd/YefM"/>
</dbReference>
<comment type="function">
    <text evidence="2">Antitoxin component of a type II toxin-antitoxin (TA) system.</text>
</comment>
<gene>
    <name evidence="3" type="ORF">RM590_28960</name>
</gene>
<organism evidence="3 4">
    <name type="scientific">Streptomyces litchfieldiae</name>
    <dbReference type="NCBI Taxonomy" id="3075543"/>
    <lineage>
        <taxon>Bacteria</taxon>
        <taxon>Bacillati</taxon>
        <taxon>Actinomycetota</taxon>
        <taxon>Actinomycetes</taxon>
        <taxon>Kitasatosporales</taxon>
        <taxon>Streptomycetaceae</taxon>
        <taxon>Streptomyces</taxon>
    </lineage>
</organism>
<evidence type="ECO:0000313" key="3">
    <source>
        <dbReference type="EMBL" id="MDT0346584.1"/>
    </source>
</evidence>
<dbReference type="InterPro" id="IPR036165">
    <property type="entry name" value="YefM-like_sf"/>
</dbReference>